<evidence type="ECO:0000313" key="4">
    <source>
        <dbReference type="EMBL" id="PJE63143.1"/>
    </source>
</evidence>
<dbReference type="GO" id="GO:0003723">
    <property type="term" value="F:RNA binding"/>
    <property type="evidence" value="ECO:0007669"/>
    <property type="project" value="InterPro"/>
</dbReference>
<reference evidence="5" key="1">
    <citation type="submission" date="2017-09" db="EMBL/GenBank/DDBJ databases">
        <title>Depth-based differentiation of microbial function through sediment-hosted aquifers and enrichment of novel symbionts in the deep terrestrial subsurface.</title>
        <authorList>
            <person name="Probst A.J."/>
            <person name="Ladd B."/>
            <person name="Jarett J.K."/>
            <person name="Geller-Mcgrath D.E."/>
            <person name="Sieber C.M.K."/>
            <person name="Emerson J.B."/>
            <person name="Anantharaman K."/>
            <person name="Thomas B.C."/>
            <person name="Malmstrom R."/>
            <person name="Stieglmeier M."/>
            <person name="Klingl A."/>
            <person name="Woyke T."/>
            <person name="Ryan C.M."/>
            <person name="Banfield J.F."/>
        </authorList>
    </citation>
    <scope>NUCLEOTIDE SEQUENCE [LARGE SCALE GENOMIC DNA]</scope>
</reference>
<proteinExistence type="predicted"/>
<keyword evidence="1" id="KW-0489">Methyltransferase</keyword>
<protein>
    <recommendedName>
        <fullName evidence="3">tRNA/rRNA methyltransferase SpoU type domain-containing protein</fullName>
    </recommendedName>
</protein>
<feature type="domain" description="tRNA/rRNA methyltransferase SpoU type" evidence="3">
    <location>
        <begin position="23"/>
        <end position="170"/>
    </location>
</feature>
<evidence type="ECO:0000256" key="1">
    <source>
        <dbReference type="ARBA" id="ARBA00022603"/>
    </source>
</evidence>
<dbReference type="EMBL" id="PFED01000046">
    <property type="protein sequence ID" value="PJE63143.1"/>
    <property type="molecule type" value="Genomic_DNA"/>
</dbReference>
<dbReference type="InterPro" id="IPR029026">
    <property type="entry name" value="tRNA_m1G_MTases_N"/>
</dbReference>
<dbReference type="InterPro" id="IPR001537">
    <property type="entry name" value="SpoU_MeTrfase"/>
</dbReference>
<gene>
    <name evidence="4" type="ORF">COU88_01160</name>
</gene>
<dbReference type="GO" id="GO:0032259">
    <property type="term" value="P:methylation"/>
    <property type="evidence" value="ECO:0007669"/>
    <property type="project" value="UniProtKB-KW"/>
</dbReference>
<evidence type="ECO:0000256" key="2">
    <source>
        <dbReference type="ARBA" id="ARBA00022679"/>
    </source>
</evidence>
<keyword evidence="2" id="KW-0808">Transferase</keyword>
<dbReference type="PANTHER" id="PTHR46429:SF1">
    <property type="entry name" value="23S RRNA (GUANOSINE-2'-O-)-METHYLTRANSFERASE RLMB"/>
    <property type="match status" value="1"/>
</dbReference>
<dbReference type="Proteomes" id="UP000229554">
    <property type="component" value="Unassembled WGS sequence"/>
</dbReference>
<dbReference type="GO" id="GO:0006396">
    <property type="term" value="P:RNA processing"/>
    <property type="evidence" value="ECO:0007669"/>
    <property type="project" value="InterPro"/>
</dbReference>
<accession>A0A2M8KTE1</accession>
<dbReference type="Gene3D" id="3.40.1280.10">
    <property type="match status" value="1"/>
</dbReference>
<dbReference type="GO" id="GO:0005829">
    <property type="term" value="C:cytosol"/>
    <property type="evidence" value="ECO:0007669"/>
    <property type="project" value="TreeGrafter"/>
</dbReference>
<organism evidence="4 5">
    <name type="scientific">Candidatus Roizmanbacteria bacterium CG10_big_fil_rev_8_21_14_0_10_39_6</name>
    <dbReference type="NCBI Taxonomy" id="1974853"/>
    <lineage>
        <taxon>Bacteria</taxon>
        <taxon>Candidatus Roizmaniibacteriota</taxon>
    </lineage>
</organism>
<name>A0A2M8KTE1_9BACT</name>
<evidence type="ECO:0000313" key="5">
    <source>
        <dbReference type="Proteomes" id="UP000229554"/>
    </source>
</evidence>
<dbReference type="SUPFAM" id="SSF75217">
    <property type="entry name" value="alpha/beta knot"/>
    <property type="match status" value="1"/>
</dbReference>
<comment type="caution">
    <text evidence="4">The sequence shown here is derived from an EMBL/GenBank/DDBJ whole genome shotgun (WGS) entry which is preliminary data.</text>
</comment>
<evidence type="ECO:0000259" key="3">
    <source>
        <dbReference type="Pfam" id="PF00588"/>
    </source>
</evidence>
<dbReference type="InterPro" id="IPR004441">
    <property type="entry name" value="rRNA_MeTrfase_TrmH"/>
</dbReference>
<sequence length="180" mass="20068">MSFARTLRKGAVEKGTITQQNKFVLILDNVYDTFNVGGMYRVADAAGIQKIYHCGDTPLPIEKNVVNNKIARASVGLYQYISWEHQNDTEQLIRMLKQQGFTIIALEQDARSIPFDQYTPTNSPIALIAGNETFGIDKQVVNKADVVVELPMFGINKSVNVVVATGIVAYYIRRSLNHGM</sequence>
<dbReference type="GO" id="GO:0008173">
    <property type="term" value="F:RNA methyltransferase activity"/>
    <property type="evidence" value="ECO:0007669"/>
    <property type="project" value="InterPro"/>
</dbReference>
<dbReference type="AlphaFoldDB" id="A0A2M8KTE1"/>
<dbReference type="InterPro" id="IPR029028">
    <property type="entry name" value="Alpha/beta_knot_MTases"/>
</dbReference>
<dbReference type="PANTHER" id="PTHR46429">
    <property type="entry name" value="23S RRNA (GUANOSINE-2'-O-)-METHYLTRANSFERASE RLMB"/>
    <property type="match status" value="1"/>
</dbReference>
<dbReference type="Pfam" id="PF00588">
    <property type="entry name" value="SpoU_methylase"/>
    <property type="match status" value="1"/>
</dbReference>